<dbReference type="Gene3D" id="3.30.360.10">
    <property type="entry name" value="Dihydrodipicolinate Reductase, domain 2"/>
    <property type="match status" value="1"/>
</dbReference>
<dbReference type="Pfam" id="PF02894">
    <property type="entry name" value="GFO_IDH_MocA_C"/>
    <property type="match status" value="1"/>
</dbReference>
<dbReference type="GO" id="GO:0000166">
    <property type="term" value="F:nucleotide binding"/>
    <property type="evidence" value="ECO:0007669"/>
    <property type="project" value="InterPro"/>
</dbReference>
<dbReference type="InterPro" id="IPR000683">
    <property type="entry name" value="Gfo/Idh/MocA-like_OxRdtase_N"/>
</dbReference>
<dbReference type="Pfam" id="PF01408">
    <property type="entry name" value="GFO_IDH_MocA"/>
    <property type="match status" value="1"/>
</dbReference>
<dbReference type="InterPro" id="IPR051317">
    <property type="entry name" value="Gfo/Idh/MocA_oxidoreduct"/>
</dbReference>
<feature type="domain" description="Gfo/Idh/MocA-like oxidoreductase C-terminal" evidence="4">
    <location>
        <begin position="137"/>
        <end position="337"/>
    </location>
</feature>
<name>A0A1W0A5D6_9STRA</name>
<gene>
    <name evidence="5" type="ORF">THRCLA_02390</name>
</gene>
<sequence length="347" mass="38605">MAHQTKLRAGLVGFGTAAQFFHVPLLLASGRFEISHVMERTKSLSRELLPDAIIVRSMQELIASDIDVVVIATPTNLHYEQAKISLEAKKHVVVDKPMCVSYEQAQELIAIANGNNVILTVFQNRRWDSDFLTVHDLLKKKTLGELSHFEVHFDRYRPLLKGNWKESVDVQGGGLLYDLGAHLVDQMLTLFGKPASIKADVQSQRGENLNDDYFRLECQYPNNFLVVLTAGMLVKEKTPKYLIQGSKGSFLKYGEDGQETALRAGRTPATDGENWGKESEEMWGTLTIGNESPVAVPSIPGNYSAFYKGLADSIQNEAPRLVNPQDSAAAIQIIEKAKADFIARHQH</sequence>
<dbReference type="OrthoDB" id="446809at2759"/>
<evidence type="ECO:0008006" key="7">
    <source>
        <dbReference type="Google" id="ProtNLM"/>
    </source>
</evidence>
<organism evidence="5 6">
    <name type="scientific">Thraustotheca clavata</name>
    <dbReference type="NCBI Taxonomy" id="74557"/>
    <lineage>
        <taxon>Eukaryota</taxon>
        <taxon>Sar</taxon>
        <taxon>Stramenopiles</taxon>
        <taxon>Oomycota</taxon>
        <taxon>Saprolegniomycetes</taxon>
        <taxon>Saprolegniales</taxon>
        <taxon>Achlyaceae</taxon>
        <taxon>Thraustotheca</taxon>
    </lineage>
</organism>
<dbReference type="SUPFAM" id="SSF51735">
    <property type="entry name" value="NAD(P)-binding Rossmann-fold domains"/>
    <property type="match status" value="1"/>
</dbReference>
<dbReference type="InterPro" id="IPR004104">
    <property type="entry name" value="Gfo/Idh/MocA-like_OxRdtase_C"/>
</dbReference>
<evidence type="ECO:0000256" key="1">
    <source>
        <dbReference type="ARBA" id="ARBA00010928"/>
    </source>
</evidence>
<dbReference type="STRING" id="74557.A0A1W0A5D6"/>
<dbReference type="AlphaFoldDB" id="A0A1W0A5D6"/>
<dbReference type="InterPro" id="IPR036291">
    <property type="entry name" value="NAD(P)-bd_dom_sf"/>
</dbReference>
<evidence type="ECO:0000313" key="6">
    <source>
        <dbReference type="Proteomes" id="UP000243217"/>
    </source>
</evidence>
<reference evidence="5 6" key="1">
    <citation type="journal article" date="2014" name="Genome Biol. Evol.">
        <title>The secreted proteins of Achlya hypogyna and Thraustotheca clavata identify the ancestral oomycete secretome and reveal gene acquisitions by horizontal gene transfer.</title>
        <authorList>
            <person name="Misner I."/>
            <person name="Blouin N."/>
            <person name="Leonard G."/>
            <person name="Richards T.A."/>
            <person name="Lane C.E."/>
        </authorList>
    </citation>
    <scope>NUCLEOTIDE SEQUENCE [LARGE SCALE GENOMIC DNA]</scope>
    <source>
        <strain evidence="5 6">ATCC 34112</strain>
    </source>
</reference>
<evidence type="ECO:0000313" key="5">
    <source>
        <dbReference type="EMBL" id="OQS05486.1"/>
    </source>
</evidence>
<keyword evidence="2" id="KW-0560">Oxidoreductase</keyword>
<feature type="domain" description="Gfo/Idh/MocA-like oxidoreductase N-terminal" evidence="3">
    <location>
        <begin position="8"/>
        <end position="121"/>
    </location>
</feature>
<dbReference type="GO" id="GO:0016491">
    <property type="term" value="F:oxidoreductase activity"/>
    <property type="evidence" value="ECO:0007669"/>
    <property type="project" value="UniProtKB-KW"/>
</dbReference>
<protein>
    <recommendedName>
        <fullName evidence="7">Oxidoreductase</fullName>
    </recommendedName>
</protein>
<dbReference type="Gene3D" id="3.40.50.720">
    <property type="entry name" value="NAD(P)-binding Rossmann-like Domain"/>
    <property type="match status" value="1"/>
</dbReference>
<evidence type="ECO:0000256" key="2">
    <source>
        <dbReference type="ARBA" id="ARBA00023002"/>
    </source>
</evidence>
<dbReference type="EMBL" id="JNBS01000451">
    <property type="protein sequence ID" value="OQS05486.1"/>
    <property type="molecule type" value="Genomic_DNA"/>
</dbReference>
<comment type="similarity">
    <text evidence="1">Belongs to the Gfo/Idh/MocA family.</text>
</comment>
<dbReference type="PANTHER" id="PTHR43708">
    <property type="entry name" value="CONSERVED EXPRESSED OXIDOREDUCTASE (EUROFUNG)"/>
    <property type="match status" value="1"/>
</dbReference>
<evidence type="ECO:0000259" key="4">
    <source>
        <dbReference type="Pfam" id="PF02894"/>
    </source>
</evidence>
<keyword evidence="6" id="KW-1185">Reference proteome</keyword>
<proteinExistence type="inferred from homology"/>
<comment type="caution">
    <text evidence="5">The sequence shown here is derived from an EMBL/GenBank/DDBJ whole genome shotgun (WGS) entry which is preliminary data.</text>
</comment>
<evidence type="ECO:0000259" key="3">
    <source>
        <dbReference type="Pfam" id="PF01408"/>
    </source>
</evidence>
<accession>A0A1W0A5D6</accession>
<dbReference type="PANTHER" id="PTHR43708:SF5">
    <property type="entry name" value="CONSERVED EXPRESSED OXIDOREDUCTASE (EUROFUNG)-RELATED"/>
    <property type="match status" value="1"/>
</dbReference>
<dbReference type="Proteomes" id="UP000243217">
    <property type="component" value="Unassembled WGS sequence"/>
</dbReference>